<dbReference type="PANTHER" id="PTHR43133:SF46">
    <property type="entry name" value="RNA POLYMERASE SIGMA-70 FACTOR ECF SUBFAMILY"/>
    <property type="match status" value="1"/>
</dbReference>
<dbReference type="InterPro" id="IPR039425">
    <property type="entry name" value="RNA_pol_sigma-70-like"/>
</dbReference>
<accession>A0ABT8REC1</accession>
<proteinExistence type="inferred from homology"/>
<comment type="similarity">
    <text evidence="1">Belongs to the sigma-70 factor family. ECF subfamily.</text>
</comment>
<dbReference type="InterPro" id="IPR014284">
    <property type="entry name" value="RNA_pol_sigma-70_dom"/>
</dbReference>
<gene>
    <name evidence="8" type="ORF">Q0590_29475</name>
</gene>
<evidence type="ECO:0000256" key="3">
    <source>
        <dbReference type="ARBA" id="ARBA00023082"/>
    </source>
</evidence>
<dbReference type="InterPro" id="IPR013249">
    <property type="entry name" value="RNA_pol_sigma70_r4_t2"/>
</dbReference>
<keyword evidence="5" id="KW-0812">Transmembrane</keyword>
<dbReference type="EMBL" id="JAUKPO010000030">
    <property type="protein sequence ID" value="MDO1450442.1"/>
    <property type="molecule type" value="Genomic_DNA"/>
</dbReference>
<keyword evidence="2" id="KW-0805">Transcription regulation</keyword>
<name>A0ABT8REC1_9BACT</name>
<evidence type="ECO:0000259" key="6">
    <source>
        <dbReference type="Pfam" id="PF04542"/>
    </source>
</evidence>
<evidence type="ECO:0000256" key="2">
    <source>
        <dbReference type="ARBA" id="ARBA00023015"/>
    </source>
</evidence>
<dbReference type="SUPFAM" id="SSF88946">
    <property type="entry name" value="Sigma2 domain of RNA polymerase sigma factors"/>
    <property type="match status" value="1"/>
</dbReference>
<dbReference type="Pfam" id="PF04542">
    <property type="entry name" value="Sigma70_r2"/>
    <property type="match status" value="1"/>
</dbReference>
<sequence length="206" mass="24176">MNRKFTAYTDAALWQAFKDGDEEAFDFMFEKYVQVLYNYGRKFTAVPEIIEDCVQDLFVELWEKKKLLSPTDSIKFYLFKALRIRIIRRLSKDHTFGKEGIDSDVYNFAITLSYESKLISQQQDTHQQKLLTQAVNQLSKRQKEAIHLKYFDNLSYVEIAGIMAISVDSVYKLISGALAQLKKHMRQVYISLLWSSSLIYFLLYLS</sequence>
<feature type="domain" description="RNA polymerase sigma-70 region 2" evidence="6">
    <location>
        <begin position="28"/>
        <end position="92"/>
    </location>
</feature>
<dbReference type="SUPFAM" id="SSF88659">
    <property type="entry name" value="Sigma3 and sigma4 domains of RNA polymerase sigma factors"/>
    <property type="match status" value="1"/>
</dbReference>
<reference evidence="8" key="1">
    <citation type="submission" date="2023-07" db="EMBL/GenBank/DDBJ databases">
        <title>The genome sequence of Rhodocytophaga aerolata KACC 12507.</title>
        <authorList>
            <person name="Zhang X."/>
        </authorList>
    </citation>
    <scope>NUCLEOTIDE SEQUENCE</scope>
    <source>
        <strain evidence="8">KACC 12507</strain>
    </source>
</reference>
<evidence type="ECO:0000256" key="4">
    <source>
        <dbReference type="ARBA" id="ARBA00023163"/>
    </source>
</evidence>
<evidence type="ECO:0000313" key="8">
    <source>
        <dbReference type="EMBL" id="MDO1450442.1"/>
    </source>
</evidence>
<dbReference type="Proteomes" id="UP001168528">
    <property type="component" value="Unassembled WGS sequence"/>
</dbReference>
<dbReference type="Pfam" id="PF08281">
    <property type="entry name" value="Sigma70_r4_2"/>
    <property type="match status" value="1"/>
</dbReference>
<feature type="transmembrane region" description="Helical" evidence="5">
    <location>
        <begin position="188"/>
        <end position="205"/>
    </location>
</feature>
<keyword evidence="4" id="KW-0804">Transcription</keyword>
<dbReference type="InterPro" id="IPR013325">
    <property type="entry name" value="RNA_pol_sigma_r2"/>
</dbReference>
<keyword evidence="5" id="KW-0472">Membrane</keyword>
<dbReference type="RefSeq" id="WP_302041242.1">
    <property type="nucleotide sequence ID" value="NZ_JAUKPO010000030.1"/>
</dbReference>
<organism evidence="8 9">
    <name type="scientific">Rhodocytophaga aerolata</name>
    <dbReference type="NCBI Taxonomy" id="455078"/>
    <lineage>
        <taxon>Bacteria</taxon>
        <taxon>Pseudomonadati</taxon>
        <taxon>Bacteroidota</taxon>
        <taxon>Cytophagia</taxon>
        <taxon>Cytophagales</taxon>
        <taxon>Rhodocytophagaceae</taxon>
        <taxon>Rhodocytophaga</taxon>
    </lineage>
</organism>
<dbReference type="CDD" id="cd06171">
    <property type="entry name" value="Sigma70_r4"/>
    <property type="match status" value="1"/>
</dbReference>
<keyword evidence="3" id="KW-0731">Sigma factor</keyword>
<dbReference type="Gene3D" id="1.10.10.10">
    <property type="entry name" value="Winged helix-like DNA-binding domain superfamily/Winged helix DNA-binding domain"/>
    <property type="match status" value="1"/>
</dbReference>
<comment type="caution">
    <text evidence="8">The sequence shown here is derived from an EMBL/GenBank/DDBJ whole genome shotgun (WGS) entry which is preliminary data.</text>
</comment>
<keyword evidence="9" id="KW-1185">Reference proteome</keyword>
<keyword evidence="5" id="KW-1133">Transmembrane helix</keyword>
<dbReference type="PANTHER" id="PTHR43133">
    <property type="entry name" value="RNA POLYMERASE ECF-TYPE SIGMA FACTO"/>
    <property type="match status" value="1"/>
</dbReference>
<dbReference type="NCBIfam" id="TIGR02937">
    <property type="entry name" value="sigma70-ECF"/>
    <property type="match status" value="1"/>
</dbReference>
<dbReference type="InterPro" id="IPR007627">
    <property type="entry name" value="RNA_pol_sigma70_r2"/>
</dbReference>
<dbReference type="InterPro" id="IPR013324">
    <property type="entry name" value="RNA_pol_sigma_r3/r4-like"/>
</dbReference>
<evidence type="ECO:0000313" key="9">
    <source>
        <dbReference type="Proteomes" id="UP001168528"/>
    </source>
</evidence>
<evidence type="ECO:0000259" key="7">
    <source>
        <dbReference type="Pfam" id="PF08281"/>
    </source>
</evidence>
<protein>
    <submittedName>
        <fullName evidence="8">Sigma-70 family RNA polymerase sigma factor</fullName>
    </submittedName>
</protein>
<dbReference type="Gene3D" id="1.10.1740.10">
    <property type="match status" value="1"/>
</dbReference>
<dbReference type="InterPro" id="IPR036388">
    <property type="entry name" value="WH-like_DNA-bd_sf"/>
</dbReference>
<evidence type="ECO:0000256" key="5">
    <source>
        <dbReference type="SAM" id="Phobius"/>
    </source>
</evidence>
<feature type="domain" description="RNA polymerase sigma factor 70 region 4 type 2" evidence="7">
    <location>
        <begin position="130"/>
        <end position="181"/>
    </location>
</feature>
<evidence type="ECO:0000256" key="1">
    <source>
        <dbReference type="ARBA" id="ARBA00010641"/>
    </source>
</evidence>